<evidence type="ECO:0000256" key="6">
    <source>
        <dbReference type="ARBA" id="ARBA00023310"/>
    </source>
</evidence>
<dbReference type="AlphaFoldDB" id="E4KQS0"/>
<dbReference type="PRINTS" id="PR00125">
    <property type="entry name" value="ATPASEDELTA"/>
</dbReference>
<evidence type="ECO:0000256" key="5">
    <source>
        <dbReference type="ARBA" id="ARBA00023136"/>
    </source>
</evidence>
<evidence type="ECO:0000256" key="3">
    <source>
        <dbReference type="ARBA" id="ARBA00022781"/>
    </source>
</evidence>
<sequence length="168" mass="19494">MRKTKLYAEAFFKNLTEDQKVPAYSQLKALEDLMVQLKDYVSFMIHNPAEFTQVRSVVEGDYEPLTLNFLEVIIQDGMVNRLAAIIDDYKQILVNKGLLANIQVTTARPLSEEARQVLEAEIESYWKGPKDYNYQVNPYYIEGIHLKINDAVIDTTYRSRLNQIIKEV</sequence>
<dbReference type="STRING" id="908337.HMPREF9257_0630"/>
<keyword evidence="6" id="KW-0066">ATP synthesis</keyword>
<organism evidence="7 8">
    <name type="scientific">Eremococcus coleocola ACS-139-V-Col8</name>
    <dbReference type="NCBI Taxonomy" id="908337"/>
    <lineage>
        <taxon>Bacteria</taxon>
        <taxon>Bacillati</taxon>
        <taxon>Bacillota</taxon>
        <taxon>Bacilli</taxon>
        <taxon>Lactobacillales</taxon>
        <taxon>Aerococcaceae</taxon>
        <taxon>Eremococcus</taxon>
    </lineage>
</organism>
<comment type="subcellular location">
    <subcellularLocation>
        <location evidence="1">Membrane</location>
    </subcellularLocation>
</comment>
<dbReference type="RefSeq" id="WP_006418874.1">
    <property type="nucleotide sequence ID" value="NZ_AENN01000017.1"/>
</dbReference>
<accession>E4KQS0</accession>
<keyword evidence="8" id="KW-1185">Reference proteome</keyword>
<dbReference type="GO" id="GO:0016020">
    <property type="term" value="C:membrane"/>
    <property type="evidence" value="ECO:0007669"/>
    <property type="project" value="UniProtKB-SubCell"/>
</dbReference>
<dbReference type="EMBL" id="AENN01000017">
    <property type="protein sequence ID" value="EFR30714.1"/>
    <property type="molecule type" value="Genomic_DNA"/>
</dbReference>
<reference evidence="7 8" key="1">
    <citation type="submission" date="2010-10" db="EMBL/GenBank/DDBJ databases">
        <authorList>
            <person name="Durkin A.S."/>
            <person name="Madupu R."/>
            <person name="Torralba M."/>
            <person name="Gillis M."/>
            <person name="Methe B."/>
            <person name="Sutton G."/>
            <person name="Nelson K.E."/>
        </authorList>
    </citation>
    <scope>NUCLEOTIDE SEQUENCE [LARGE SCALE GENOMIC DNA]</scope>
    <source>
        <strain evidence="7 8">ACS-139-V-Col8</strain>
    </source>
</reference>
<dbReference type="SUPFAM" id="SSF47928">
    <property type="entry name" value="N-terminal domain of the delta subunit of the F1F0-ATP synthase"/>
    <property type="match status" value="1"/>
</dbReference>
<keyword evidence="4" id="KW-0406">Ion transport</keyword>
<keyword evidence="5" id="KW-0472">Membrane</keyword>
<keyword evidence="7" id="KW-0378">Hydrolase</keyword>
<dbReference type="GO" id="GO:0016787">
    <property type="term" value="F:hydrolase activity"/>
    <property type="evidence" value="ECO:0007669"/>
    <property type="project" value="UniProtKB-KW"/>
</dbReference>
<dbReference type="Proteomes" id="UP000005990">
    <property type="component" value="Unassembled WGS sequence"/>
</dbReference>
<keyword evidence="3" id="KW-0375">Hydrogen ion transport</keyword>
<evidence type="ECO:0000256" key="1">
    <source>
        <dbReference type="ARBA" id="ARBA00004370"/>
    </source>
</evidence>
<dbReference type="OrthoDB" id="9802471at2"/>
<dbReference type="GO" id="GO:0046933">
    <property type="term" value="F:proton-transporting ATP synthase activity, rotational mechanism"/>
    <property type="evidence" value="ECO:0007669"/>
    <property type="project" value="InterPro"/>
</dbReference>
<evidence type="ECO:0000256" key="4">
    <source>
        <dbReference type="ARBA" id="ARBA00023065"/>
    </source>
</evidence>
<dbReference type="Gene3D" id="1.10.520.20">
    <property type="entry name" value="N-terminal domain of the delta subunit of the F1F0-ATP synthase"/>
    <property type="match status" value="1"/>
</dbReference>
<evidence type="ECO:0000256" key="2">
    <source>
        <dbReference type="ARBA" id="ARBA00022448"/>
    </source>
</evidence>
<dbReference type="eggNOG" id="ENOG502ZV4D">
    <property type="taxonomic scope" value="Bacteria"/>
</dbReference>
<gene>
    <name evidence="7" type="primary">atpH</name>
    <name evidence="7" type="ORF">HMPREF9257_0630</name>
</gene>
<name>E4KQS0_9LACT</name>
<dbReference type="InterPro" id="IPR026015">
    <property type="entry name" value="ATP_synth_OSCP/delta_N_sf"/>
</dbReference>
<proteinExistence type="predicted"/>
<keyword evidence="2" id="KW-0813">Transport</keyword>
<evidence type="ECO:0000313" key="7">
    <source>
        <dbReference type="EMBL" id="EFR30714.1"/>
    </source>
</evidence>
<dbReference type="Pfam" id="PF00213">
    <property type="entry name" value="OSCP"/>
    <property type="match status" value="1"/>
</dbReference>
<evidence type="ECO:0000313" key="8">
    <source>
        <dbReference type="Proteomes" id="UP000005990"/>
    </source>
</evidence>
<protein>
    <submittedName>
        <fullName evidence="7">ATP synthase F1, delta subunit</fullName>
        <ecNumber evidence="7">3.6.3.14</ecNumber>
    </submittedName>
</protein>
<dbReference type="EC" id="3.6.3.14" evidence="7"/>
<comment type="caution">
    <text evidence="7">The sequence shown here is derived from an EMBL/GenBank/DDBJ whole genome shotgun (WGS) entry which is preliminary data.</text>
</comment>
<dbReference type="InterPro" id="IPR000711">
    <property type="entry name" value="ATPase_OSCP/dsu"/>
</dbReference>